<evidence type="ECO:0000256" key="6">
    <source>
        <dbReference type="ARBA" id="ARBA00023180"/>
    </source>
</evidence>
<dbReference type="Pfam" id="PF00450">
    <property type="entry name" value="Peptidase_S10"/>
    <property type="match status" value="1"/>
</dbReference>
<reference evidence="8 9" key="1">
    <citation type="submission" date="2016-07" db="EMBL/GenBank/DDBJ databases">
        <title>Pervasive Adenine N6-methylation of Active Genes in Fungi.</title>
        <authorList>
            <consortium name="DOE Joint Genome Institute"/>
            <person name="Mondo S.J."/>
            <person name="Dannebaum R.O."/>
            <person name="Kuo R.C."/>
            <person name="Labutti K."/>
            <person name="Haridas S."/>
            <person name="Kuo A."/>
            <person name="Salamov A."/>
            <person name="Ahrendt S.R."/>
            <person name="Lipzen A."/>
            <person name="Sullivan W."/>
            <person name="Andreopoulos W.B."/>
            <person name="Clum A."/>
            <person name="Lindquist E."/>
            <person name="Daum C."/>
            <person name="Ramamoorthy G.K."/>
            <person name="Gryganskyi A."/>
            <person name="Culley D."/>
            <person name="Magnuson J.K."/>
            <person name="James T.Y."/>
            <person name="O'Malley M.A."/>
            <person name="Stajich J.E."/>
            <person name="Spatafora J.W."/>
            <person name="Visel A."/>
            <person name="Grigoriev I.V."/>
        </authorList>
    </citation>
    <scope>NUCLEOTIDE SEQUENCE [LARGE SCALE GENOMIC DNA]</scope>
    <source>
        <strain evidence="8 9">68-887.2</strain>
    </source>
</reference>
<evidence type="ECO:0000313" key="9">
    <source>
        <dbReference type="Proteomes" id="UP000193986"/>
    </source>
</evidence>
<evidence type="ECO:0000256" key="1">
    <source>
        <dbReference type="ARBA" id="ARBA00009431"/>
    </source>
</evidence>
<feature type="signal peptide" evidence="7">
    <location>
        <begin position="1"/>
        <end position="16"/>
    </location>
</feature>
<keyword evidence="4 7" id="KW-0732">Signal</keyword>
<dbReference type="EC" id="3.4.16.-" evidence="7"/>
<comment type="caution">
    <text evidence="8">The sequence shown here is derived from an EMBL/GenBank/DDBJ whole genome shotgun (WGS) entry which is preliminary data.</text>
</comment>
<evidence type="ECO:0000256" key="4">
    <source>
        <dbReference type="ARBA" id="ARBA00022729"/>
    </source>
</evidence>
<sequence>MRLFVPLLALLPAFSALQLPLPHLPTTAQDAIQMADSFLHPGNSESADPATILNTASDFSLESVTGDDFIHFTSARHPKHKIRIKSTNGFCDPSVKSYSGYLDIGDGKDLFFYFFESRSDPKKDPVVMWINGGPGCSSALGLFMELGPCSVKDDPKGTNDTIVNPYAWNDKANIFFLDEPIGVGFSYAEHHQSVRRAEEAGQDVQAFISIFFETFKEFQGRAFHMAGESYGGRYLPIFASAVVDGNKKLIAQGQPPINLQSVMIGNGVTDHYTTSESYFTFQCTIHGGLNATVQSISTCVALAEAVPKCHKFTQKGCIETQDYTTCTMALQYCSEMLDSSFLLAGVNPYDVSKPCSSKELSSSLCYSVTDKIRTYLDLPDVRKTLGVNPKLGGFSSCSNKVGREFGAALDTAGQTWLYVAALLERGIRVLSYVGTFDFICNHIANERWMEKLEWTGKEGYNAAEFADWTVDDNIAGSYKTYGNLTHLKILYAGHMVPYDKPKEALVMLNAWLDAEDLSKSQ</sequence>
<dbReference type="GO" id="GO:0004185">
    <property type="term" value="F:serine-type carboxypeptidase activity"/>
    <property type="evidence" value="ECO:0007669"/>
    <property type="project" value="UniProtKB-UniRule"/>
</dbReference>
<dbReference type="FunFam" id="3.40.50.1820:FF:000226">
    <property type="entry name" value="Carboxypeptidase"/>
    <property type="match status" value="1"/>
</dbReference>
<protein>
    <recommendedName>
        <fullName evidence="7">Carboxypeptidase</fullName>
        <ecNumber evidence="7">3.4.16.-</ecNumber>
    </recommendedName>
</protein>
<dbReference type="PANTHER" id="PTHR11802">
    <property type="entry name" value="SERINE PROTEASE FAMILY S10 SERINE CARBOXYPEPTIDASE"/>
    <property type="match status" value="1"/>
</dbReference>
<dbReference type="Gene3D" id="1.10.287.410">
    <property type="match status" value="1"/>
</dbReference>
<dbReference type="InParanoid" id="A0A1Y2BHP3"/>
<keyword evidence="5 7" id="KW-0378">Hydrolase</keyword>
<accession>A0A1Y2BHP3</accession>
<dbReference type="SUPFAM" id="SSF53474">
    <property type="entry name" value="alpha/beta-Hydrolases"/>
    <property type="match status" value="1"/>
</dbReference>
<evidence type="ECO:0000256" key="2">
    <source>
        <dbReference type="ARBA" id="ARBA00022645"/>
    </source>
</evidence>
<comment type="similarity">
    <text evidence="1 7">Belongs to the peptidase S10 family.</text>
</comment>
<dbReference type="InterPro" id="IPR018202">
    <property type="entry name" value="Ser_caboxypep_ser_AS"/>
</dbReference>
<dbReference type="GO" id="GO:0000324">
    <property type="term" value="C:fungal-type vacuole"/>
    <property type="evidence" value="ECO:0007669"/>
    <property type="project" value="TreeGrafter"/>
</dbReference>
<dbReference type="PROSITE" id="PS00131">
    <property type="entry name" value="CARBOXYPEPT_SER_SER"/>
    <property type="match status" value="1"/>
</dbReference>
<dbReference type="EMBL" id="MCFC01000003">
    <property type="protein sequence ID" value="ORY34286.1"/>
    <property type="molecule type" value="Genomic_DNA"/>
</dbReference>
<dbReference type="Gene3D" id="3.40.50.1820">
    <property type="entry name" value="alpha/beta hydrolase"/>
    <property type="match status" value="1"/>
</dbReference>
<name>A0A1Y2BHP3_9TREE</name>
<keyword evidence="3 7" id="KW-0645">Protease</keyword>
<evidence type="ECO:0000313" key="8">
    <source>
        <dbReference type="EMBL" id="ORY34286.1"/>
    </source>
</evidence>
<proteinExistence type="inferred from homology"/>
<evidence type="ECO:0000256" key="5">
    <source>
        <dbReference type="ARBA" id="ARBA00022801"/>
    </source>
</evidence>
<dbReference type="InterPro" id="IPR029058">
    <property type="entry name" value="AB_hydrolase_fold"/>
</dbReference>
<feature type="chain" id="PRO_5011826195" description="Carboxypeptidase" evidence="7">
    <location>
        <begin position="17"/>
        <end position="521"/>
    </location>
</feature>
<dbReference type="Proteomes" id="UP000193986">
    <property type="component" value="Unassembled WGS sequence"/>
</dbReference>
<keyword evidence="9" id="KW-1185">Reference proteome</keyword>
<evidence type="ECO:0000256" key="3">
    <source>
        <dbReference type="ARBA" id="ARBA00022670"/>
    </source>
</evidence>
<dbReference type="PRINTS" id="PR00724">
    <property type="entry name" value="CRBOXYPTASEC"/>
</dbReference>
<organism evidence="8 9">
    <name type="scientific">Naematelia encephala</name>
    <dbReference type="NCBI Taxonomy" id="71784"/>
    <lineage>
        <taxon>Eukaryota</taxon>
        <taxon>Fungi</taxon>
        <taxon>Dikarya</taxon>
        <taxon>Basidiomycota</taxon>
        <taxon>Agaricomycotina</taxon>
        <taxon>Tremellomycetes</taxon>
        <taxon>Tremellales</taxon>
        <taxon>Naemateliaceae</taxon>
        <taxon>Naematelia</taxon>
    </lineage>
</organism>
<dbReference type="AlphaFoldDB" id="A0A1Y2BHP3"/>
<keyword evidence="6" id="KW-0325">Glycoprotein</keyword>
<dbReference type="InterPro" id="IPR001563">
    <property type="entry name" value="Peptidase_S10"/>
</dbReference>
<dbReference type="GO" id="GO:0006508">
    <property type="term" value="P:proteolysis"/>
    <property type="evidence" value="ECO:0007669"/>
    <property type="project" value="UniProtKB-KW"/>
</dbReference>
<evidence type="ECO:0000256" key="7">
    <source>
        <dbReference type="RuleBase" id="RU361156"/>
    </source>
</evidence>
<dbReference type="PANTHER" id="PTHR11802:SF113">
    <property type="entry name" value="SERINE CARBOXYPEPTIDASE CTSA-4.1"/>
    <property type="match status" value="1"/>
</dbReference>
<dbReference type="STRING" id="71784.A0A1Y2BHP3"/>
<gene>
    <name evidence="8" type="ORF">BCR39DRAFT_517459</name>
</gene>
<keyword evidence="2 7" id="KW-0121">Carboxypeptidase</keyword>
<dbReference type="OrthoDB" id="443318at2759"/>